<feature type="transmembrane region" description="Helical" evidence="1">
    <location>
        <begin position="67"/>
        <end position="89"/>
    </location>
</feature>
<feature type="transmembrane region" description="Helical" evidence="1">
    <location>
        <begin position="109"/>
        <end position="127"/>
    </location>
</feature>
<dbReference type="Pfam" id="PF06580">
    <property type="entry name" value="His_kinase"/>
    <property type="match status" value="1"/>
</dbReference>
<evidence type="ECO:0000259" key="2">
    <source>
        <dbReference type="Pfam" id="PF06580"/>
    </source>
</evidence>
<dbReference type="RefSeq" id="WP_377503974.1">
    <property type="nucleotide sequence ID" value="NZ_JBHULU010000009.1"/>
</dbReference>
<sequence>MLKTITLHILFWIFVVLYFAWGFGLGVEPMKSIYNAVFFLPGHLIMVYSLLYFLVPTFLLHRKYWQFFLGIVILVILCGIYTVVAQLSLTSDPRLQGASFSVGRNILPFIHIGGIATSIKLLKFWYIQRKQTLEAEKQRTVAELKLLKAQLHPHFLFNTLNNLYSHTLEFSPKSPEIVLKLSDLLRFMIYESNSPRISLAKEIDLLKNYISLEKLRYGDRLDMSVSITGDIEKFQIAPLLLLPFLENAFKHGTSKQIDQCWISFDLAMNGSYMSFKLVNSIDPASDKELAAPGGLGLENVMKRLEILYQGKYKLHTQKMEEVYVVNLELQLELLEEQYRDRLQLSKII</sequence>
<proteinExistence type="predicted"/>
<keyword evidence="3" id="KW-0808">Transferase</keyword>
<feature type="transmembrane region" description="Helical" evidence="1">
    <location>
        <begin position="33"/>
        <end position="55"/>
    </location>
</feature>
<evidence type="ECO:0000256" key="1">
    <source>
        <dbReference type="SAM" id="Phobius"/>
    </source>
</evidence>
<organism evidence="3 4">
    <name type="scientific">Pontibacter locisalis</name>
    <dbReference type="NCBI Taxonomy" id="1719035"/>
    <lineage>
        <taxon>Bacteria</taxon>
        <taxon>Pseudomonadati</taxon>
        <taxon>Bacteroidota</taxon>
        <taxon>Cytophagia</taxon>
        <taxon>Cytophagales</taxon>
        <taxon>Hymenobacteraceae</taxon>
        <taxon>Pontibacter</taxon>
    </lineage>
</organism>
<reference evidence="4" key="1">
    <citation type="journal article" date="2019" name="Int. J. Syst. Evol. Microbiol.">
        <title>The Global Catalogue of Microorganisms (GCM) 10K type strain sequencing project: providing services to taxonomists for standard genome sequencing and annotation.</title>
        <authorList>
            <consortium name="The Broad Institute Genomics Platform"/>
            <consortium name="The Broad Institute Genome Sequencing Center for Infectious Disease"/>
            <person name="Wu L."/>
            <person name="Ma J."/>
        </authorList>
    </citation>
    <scope>NUCLEOTIDE SEQUENCE [LARGE SCALE GENOMIC DNA]</scope>
    <source>
        <strain evidence="4">KCTC 42498</strain>
    </source>
</reference>
<dbReference type="EMBL" id="JBHULU010000009">
    <property type="protein sequence ID" value="MFD2513369.1"/>
    <property type="molecule type" value="Genomic_DNA"/>
</dbReference>
<accession>A0ABW5IJF5</accession>
<keyword evidence="1" id="KW-0812">Transmembrane</keyword>
<dbReference type="Proteomes" id="UP001597544">
    <property type="component" value="Unassembled WGS sequence"/>
</dbReference>
<comment type="caution">
    <text evidence="3">The sequence shown here is derived from an EMBL/GenBank/DDBJ whole genome shotgun (WGS) entry which is preliminary data.</text>
</comment>
<evidence type="ECO:0000313" key="3">
    <source>
        <dbReference type="EMBL" id="MFD2513369.1"/>
    </source>
</evidence>
<dbReference type="EC" id="2.7.13.3" evidence="3"/>
<feature type="domain" description="Signal transduction histidine kinase internal region" evidence="2">
    <location>
        <begin position="142"/>
        <end position="221"/>
    </location>
</feature>
<dbReference type="GO" id="GO:0004673">
    <property type="term" value="F:protein histidine kinase activity"/>
    <property type="evidence" value="ECO:0007669"/>
    <property type="project" value="UniProtKB-EC"/>
</dbReference>
<dbReference type="InterPro" id="IPR010559">
    <property type="entry name" value="Sig_transdc_His_kin_internal"/>
</dbReference>
<keyword evidence="4" id="KW-1185">Reference proteome</keyword>
<keyword evidence="3" id="KW-0418">Kinase</keyword>
<gene>
    <name evidence="3" type="ORF">ACFSRY_05790</name>
</gene>
<evidence type="ECO:0000313" key="4">
    <source>
        <dbReference type="Proteomes" id="UP001597544"/>
    </source>
</evidence>
<dbReference type="PANTHER" id="PTHR34220">
    <property type="entry name" value="SENSOR HISTIDINE KINASE YPDA"/>
    <property type="match status" value="1"/>
</dbReference>
<name>A0ABW5IJF5_9BACT</name>
<dbReference type="PANTHER" id="PTHR34220:SF7">
    <property type="entry name" value="SENSOR HISTIDINE KINASE YPDA"/>
    <property type="match status" value="1"/>
</dbReference>
<keyword evidence="1" id="KW-0472">Membrane</keyword>
<protein>
    <submittedName>
        <fullName evidence="3">Sensor histidine kinase</fullName>
        <ecNumber evidence="3">2.7.13.3</ecNumber>
    </submittedName>
</protein>
<feature type="transmembrane region" description="Helical" evidence="1">
    <location>
        <begin position="7"/>
        <end position="27"/>
    </location>
</feature>
<keyword evidence="1" id="KW-1133">Transmembrane helix</keyword>
<dbReference type="InterPro" id="IPR050640">
    <property type="entry name" value="Bact_2-comp_sensor_kinase"/>
</dbReference>